<comment type="subcellular location">
    <subcellularLocation>
        <location evidence="1">Cell envelope</location>
    </subcellularLocation>
</comment>
<dbReference type="Gene3D" id="1.25.40.10">
    <property type="entry name" value="Tetratricopeptide repeat domain"/>
    <property type="match status" value="1"/>
</dbReference>
<dbReference type="InterPro" id="IPR056412">
    <property type="entry name" value="Ig_CycH"/>
</dbReference>
<evidence type="ECO:0000313" key="9">
    <source>
        <dbReference type="EMBL" id="PNI03951.1"/>
    </source>
</evidence>
<dbReference type="InterPro" id="IPR056413">
    <property type="entry name" value="TPR_CcmH_CycH"/>
</dbReference>
<gene>
    <name evidence="9" type="primary">ccmI</name>
    <name evidence="9" type="ORF">C1N32_15440</name>
</gene>
<sequence length="405" mass="45073">MTLFWVLTLILVAIACVFVAIPMLKPKANNDAALRDDLNKAFYKDRLAELAVETDEGLVEDQQELVADLKQSLLDDIPNDQNKTEERSLSTSMVLVPSLILVVALSYGLYAVFGNYQKVQHWQDISQSLPELSKKLMNPQGVELTDKEMEDLTLALRTRLHYEPQDSTGWLLLGRIGLANRDMETAIGAMKKAYAIEPQDGDIKLGYAQALMLSNDQVDQQSARTLLNKMLKADYVDLRVYSLLAFDAFERQDYPTAIEHWQSMQQMIGPNDGRYEMLSRSIASAKAKMEPAVLDEHAVSVSISLGSEVVLPNQGVVIVSVHSADGAPMPIAAARYPLGNFPFTAIMDDSNSMMQGRKLSDLQELIIRVRIDSDGNVATRDGDWFGESQVVELGSEVKVEINKQF</sequence>
<dbReference type="InterPro" id="IPR011990">
    <property type="entry name" value="TPR-like_helical_dom_sf"/>
</dbReference>
<organism evidence="9 10">
    <name type="scientific">Vibrio diazotrophicus</name>
    <dbReference type="NCBI Taxonomy" id="685"/>
    <lineage>
        <taxon>Bacteria</taxon>
        <taxon>Pseudomonadati</taxon>
        <taxon>Pseudomonadota</taxon>
        <taxon>Gammaproteobacteria</taxon>
        <taxon>Vibrionales</taxon>
        <taxon>Vibrionaceae</taxon>
        <taxon>Vibrio</taxon>
    </lineage>
</organism>
<dbReference type="Proteomes" id="UP000236449">
    <property type="component" value="Unassembled WGS sequence"/>
</dbReference>
<dbReference type="NCBIfam" id="TIGR03142">
    <property type="entry name" value="cytochro_ccmI"/>
    <property type="match status" value="1"/>
</dbReference>
<evidence type="ECO:0000256" key="5">
    <source>
        <dbReference type="PROSITE-ProRule" id="PRU00339"/>
    </source>
</evidence>
<keyword evidence="2" id="KW-0677">Repeat</keyword>
<evidence type="ECO:0000256" key="1">
    <source>
        <dbReference type="ARBA" id="ARBA00004196"/>
    </source>
</evidence>
<evidence type="ECO:0000259" key="7">
    <source>
        <dbReference type="Pfam" id="PF23892"/>
    </source>
</evidence>
<keyword evidence="6" id="KW-0472">Membrane</keyword>
<reference evidence="9 10" key="1">
    <citation type="submission" date="2018-01" db="EMBL/GenBank/DDBJ databases">
        <title>Draft genome sequences of six Vibrio diazotrophicus strains isolated from deep-sea sediments of the Baltic Sea.</title>
        <authorList>
            <person name="Castillo D."/>
            <person name="Vandieken V."/>
            <person name="Chiang O."/>
            <person name="Middelboe M."/>
        </authorList>
    </citation>
    <scope>NUCLEOTIDE SEQUENCE [LARGE SCALE GENOMIC DNA]</scope>
    <source>
        <strain evidence="9 10">60.27F</strain>
    </source>
</reference>
<feature type="domain" description="Cytochrome c-type biogenesis protein H TPR" evidence="8">
    <location>
        <begin position="118"/>
        <end position="275"/>
    </location>
</feature>
<dbReference type="RefSeq" id="WP_102966686.1">
    <property type="nucleotide sequence ID" value="NZ_POSK01000010.1"/>
</dbReference>
<dbReference type="OrthoDB" id="9776053at2"/>
<dbReference type="Pfam" id="PF23892">
    <property type="entry name" value="Ig_CycH"/>
    <property type="match status" value="1"/>
</dbReference>
<name>A0A2J8I0E0_VIBDI</name>
<dbReference type="GO" id="GO:0030313">
    <property type="term" value="C:cell envelope"/>
    <property type="evidence" value="ECO:0007669"/>
    <property type="project" value="UniProtKB-SubCell"/>
</dbReference>
<feature type="repeat" description="TPR" evidence="5">
    <location>
        <begin position="167"/>
        <end position="200"/>
    </location>
</feature>
<evidence type="ECO:0000256" key="6">
    <source>
        <dbReference type="SAM" id="Phobius"/>
    </source>
</evidence>
<evidence type="ECO:0000259" key="8">
    <source>
        <dbReference type="Pfam" id="PF23914"/>
    </source>
</evidence>
<comment type="caution">
    <text evidence="9">The sequence shown here is derived from an EMBL/GenBank/DDBJ whole genome shotgun (WGS) entry which is preliminary data.</text>
</comment>
<feature type="transmembrane region" description="Helical" evidence="6">
    <location>
        <begin position="6"/>
        <end position="24"/>
    </location>
</feature>
<dbReference type="PROSITE" id="PS50005">
    <property type="entry name" value="TPR"/>
    <property type="match status" value="1"/>
</dbReference>
<proteinExistence type="predicted"/>
<dbReference type="GO" id="GO:0005886">
    <property type="term" value="C:plasma membrane"/>
    <property type="evidence" value="ECO:0007669"/>
    <property type="project" value="TreeGrafter"/>
</dbReference>
<keyword evidence="6" id="KW-1133">Transmembrane helix</keyword>
<dbReference type="GO" id="GO:0017004">
    <property type="term" value="P:cytochrome complex assembly"/>
    <property type="evidence" value="ECO:0007669"/>
    <property type="project" value="UniProtKB-KW"/>
</dbReference>
<keyword evidence="6" id="KW-0812">Transmembrane</keyword>
<dbReference type="EMBL" id="POSK01000010">
    <property type="protein sequence ID" value="PNI03951.1"/>
    <property type="molecule type" value="Genomic_DNA"/>
</dbReference>
<evidence type="ECO:0000256" key="4">
    <source>
        <dbReference type="ARBA" id="ARBA00022803"/>
    </source>
</evidence>
<evidence type="ECO:0000313" key="10">
    <source>
        <dbReference type="Proteomes" id="UP000236449"/>
    </source>
</evidence>
<feature type="domain" description="Cytochrome c-type biogenesis protein H Ig-like" evidence="7">
    <location>
        <begin position="299"/>
        <end position="401"/>
    </location>
</feature>
<dbReference type="AlphaFoldDB" id="A0A2J8I0E0"/>
<dbReference type="InterPro" id="IPR019734">
    <property type="entry name" value="TPR_rpt"/>
</dbReference>
<dbReference type="PANTHER" id="PTHR47870:SF1">
    <property type="entry name" value="CYTOCHROME C-TYPE BIOGENESIS PROTEIN CCMH"/>
    <property type="match status" value="1"/>
</dbReference>
<dbReference type="SUPFAM" id="SSF48452">
    <property type="entry name" value="TPR-like"/>
    <property type="match status" value="1"/>
</dbReference>
<protein>
    <submittedName>
        <fullName evidence="9">C-type cytochrome biogenesis protein CcmI</fullName>
    </submittedName>
</protein>
<dbReference type="PANTHER" id="PTHR47870">
    <property type="entry name" value="CYTOCHROME C-TYPE BIOGENESIS PROTEIN CCMH"/>
    <property type="match status" value="1"/>
</dbReference>
<feature type="transmembrane region" description="Helical" evidence="6">
    <location>
        <begin position="93"/>
        <end position="113"/>
    </location>
</feature>
<accession>A0A2J8I0E0</accession>
<evidence type="ECO:0000256" key="3">
    <source>
        <dbReference type="ARBA" id="ARBA00022748"/>
    </source>
</evidence>
<evidence type="ECO:0000256" key="2">
    <source>
        <dbReference type="ARBA" id="ARBA00022737"/>
    </source>
</evidence>
<dbReference type="Pfam" id="PF23914">
    <property type="entry name" value="TPR_CcmH_CycH"/>
    <property type="match status" value="1"/>
</dbReference>
<keyword evidence="4 5" id="KW-0802">TPR repeat</keyword>
<dbReference type="InterPro" id="IPR017560">
    <property type="entry name" value="Cyt_c_biogenesis_CcmI"/>
</dbReference>
<dbReference type="InterPro" id="IPR051263">
    <property type="entry name" value="C-type_cytochrome_biogenesis"/>
</dbReference>
<keyword evidence="3" id="KW-0201">Cytochrome c-type biogenesis</keyword>